<gene>
    <name evidence="2" type="ORF">Bathy08g02720</name>
</gene>
<feature type="region of interest" description="Disordered" evidence="1">
    <location>
        <begin position="97"/>
        <end position="122"/>
    </location>
</feature>
<dbReference type="Proteomes" id="UP000198341">
    <property type="component" value="Chromosome 8"/>
</dbReference>
<evidence type="ECO:0000313" key="3">
    <source>
        <dbReference type="Proteomes" id="UP000198341"/>
    </source>
</evidence>
<proteinExistence type="predicted"/>
<organism evidence="2 3">
    <name type="scientific">Bathycoccus prasinos</name>
    <dbReference type="NCBI Taxonomy" id="41875"/>
    <lineage>
        <taxon>Eukaryota</taxon>
        <taxon>Viridiplantae</taxon>
        <taxon>Chlorophyta</taxon>
        <taxon>Mamiellophyceae</taxon>
        <taxon>Mamiellales</taxon>
        <taxon>Bathycoccaceae</taxon>
        <taxon>Bathycoccus</taxon>
    </lineage>
</organism>
<dbReference type="AlphaFoldDB" id="K8EIK6"/>
<dbReference type="EMBL" id="FO082271">
    <property type="protein sequence ID" value="CCO17839.1"/>
    <property type="molecule type" value="Genomic_DNA"/>
</dbReference>
<feature type="compositionally biased region" description="Basic residues" evidence="1">
    <location>
        <begin position="30"/>
        <end position="43"/>
    </location>
</feature>
<name>K8EIK6_9CHLO</name>
<sequence>MSSKLVKQSLKRAKEGRGTFSSSSSEQNKIRKHKLKKRKKSLKEKREKVKAEEQRKLELMGDTVDEKALMARKRRHLAYFAIGLNDSGRVGELEKFLGKNGGKKKGKREDDDEDDDDAGDDWDVKDLFANAKKS</sequence>
<dbReference type="RefSeq" id="XP_007511718.1">
    <property type="nucleotide sequence ID" value="XM_007511656.1"/>
</dbReference>
<dbReference type="KEGG" id="bpg:Bathy08g02720"/>
<keyword evidence="3" id="KW-1185">Reference proteome</keyword>
<evidence type="ECO:0000313" key="2">
    <source>
        <dbReference type="EMBL" id="CCO17839.1"/>
    </source>
</evidence>
<accession>K8EIK6</accession>
<feature type="region of interest" description="Disordered" evidence="1">
    <location>
        <begin position="1"/>
        <end position="53"/>
    </location>
</feature>
<dbReference type="GeneID" id="19014251"/>
<reference evidence="2 3" key="1">
    <citation type="submission" date="2011-10" db="EMBL/GenBank/DDBJ databases">
        <authorList>
            <person name="Genoscope - CEA"/>
        </authorList>
    </citation>
    <scope>NUCLEOTIDE SEQUENCE [LARGE SCALE GENOMIC DNA]</scope>
    <source>
        <strain evidence="2 3">RCC 1105</strain>
    </source>
</reference>
<feature type="compositionally biased region" description="Basic and acidic residues" evidence="1">
    <location>
        <begin position="44"/>
        <end position="53"/>
    </location>
</feature>
<feature type="compositionally biased region" description="Acidic residues" evidence="1">
    <location>
        <begin position="110"/>
        <end position="122"/>
    </location>
</feature>
<evidence type="ECO:0000256" key="1">
    <source>
        <dbReference type="SAM" id="MobiDB-lite"/>
    </source>
</evidence>
<protein>
    <submittedName>
        <fullName evidence="2">Uncharacterized protein</fullName>
    </submittedName>
</protein>